<dbReference type="Pfam" id="PF01546">
    <property type="entry name" value="Peptidase_M20"/>
    <property type="match status" value="1"/>
</dbReference>
<sequence length="385" mass="41437">MVRSEALQQYFLQAEDAILSSIESLVEQETPSTDVGRLDSFAEYLCTMFAPIADQAEIIQVPNGGNHVRVQLHAKSPKLPPILVLTHFDTVWPVGTLEQMPFRQGEDGKTYGPAIFDMKSSIAMMVHIFRAFKDLNLEPNRHVVLLATADEEVGSTTSMPLLEYEAKRANCVLVPEPPLPGGVLKTARKGSRMMDIHIGGIPAHSGLEIEKGVSAIEEAAHQILILQAMTDLEAGLTVNTGIVQGGTNSNVVAPHVDMQVDVRAWTREDLASAVTGIQNLSTKLQGTTIHVSSKRGRPPLEESVTLPVFDKAREIASRLGIDLARGRTGGGSDGNLIGALGVPTLDGLGVPGAGAHAIHEHIETDQLIPRTWLISELIFGLVVDD</sequence>
<evidence type="ECO:0000256" key="2">
    <source>
        <dbReference type="ARBA" id="ARBA00022801"/>
    </source>
</evidence>
<dbReference type="InterPro" id="IPR050072">
    <property type="entry name" value="Peptidase_M20A"/>
</dbReference>
<dbReference type="Gene3D" id="3.40.630.10">
    <property type="entry name" value="Zn peptidases"/>
    <property type="match status" value="1"/>
</dbReference>
<dbReference type="GO" id="GO:0016787">
    <property type="term" value="F:hydrolase activity"/>
    <property type="evidence" value="ECO:0007669"/>
    <property type="project" value="UniProtKB-KW"/>
</dbReference>
<feature type="domain" description="Peptidase M20 dimerisation" evidence="4">
    <location>
        <begin position="186"/>
        <end position="283"/>
    </location>
</feature>
<name>A0A6B1DT67_9CHLR</name>
<dbReference type="InterPro" id="IPR002933">
    <property type="entry name" value="Peptidase_M20"/>
</dbReference>
<feature type="active site" evidence="3">
    <location>
        <position position="89"/>
    </location>
</feature>
<keyword evidence="1" id="KW-0479">Metal-binding</keyword>
<dbReference type="InterPro" id="IPR011650">
    <property type="entry name" value="Peptidase_M20_dimer"/>
</dbReference>
<organism evidence="5">
    <name type="scientific">Caldilineaceae bacterium SB0662_bin_9</name>
    <dbReference type="NCBI Taxonomy" id="2605258"/>
    <lineage>
        <taxon>Bacteria</taxon>
        <taxon>Bacillati</taxon>
        <taxon>Chloroflexota</taxon>
        <taxon>Caldilineae</taxon>
        <taxon>Caldilineales</taxon>
        <taxon>Caldilineaceae</taxon>
    </lineage>
</organism>
<dbReference type="PANTHER" id="PTHR43808:SF9">
    <property type="entry name" value="BLL0789 PROTEIN"/>
    <property type="match status" value="1"/>
</dbReference>
<dbReference type="PIRSF" id="PIRSF037238">
    <property type="entry name" value="Carboxypeptidase_G2"/>
    <property type="match status" value="1"/>
</dbReference>
<dbReference type="AlphaFoldDB" id="A0A6B1DT67"/>
<dbReference type="SUPFAM" id="SSF53187">
    <property type="entry name" value="Zn-dependent exopeptidases"/>
    <property type="match status" value="1"/>
</dbReference>
<dbReference type="GO" id="GO:0046872">
    <property type="term" value="F:metal ion binding"/>
    <property type="evidence" value="ECO:0007669"/>
    <property type="project" value="UniProtKB-KW"/>
</dbReference>
<evidence type="ECO:0000259" key="4">
    <source>
        <dbReference type="Pfam" id="PF07687"/>
    </source>
</evidence>
<dbReference type="InterPro" id="IPR036264">
    <property type="entry name" value="Bact_exopeptidase_dim_dom"/>
</dbReference>
<dbReference type="CDD" id="cd03885">
    <property type="entry name" value="M20_CPDG2"/>
    <property type="match status" value="1"/>
</dbReference>
<protein>
    <submittedName>
        <fullName evidence="5">M20 family metallopeptidase</fullName>
    </submittedName>
</protein>
<keyword evidence="2" id="KW-0378">Hydrolase</keyword>
<gene>
    <name evidence="5" type="ORF">F4Y08_08935</name>
</gene>
<dbReference type="SUPFAM" id="SSF55031">
    <property type="entry name" value="Bacterial exopeptidase dimerisation domain"/>
    <property type="match status" value="1"/>
</dbReference>
<comment type="caution">
    <text evidence="5">The sequence shown here is derived from an EMBL/GenBank/DDBJ whole genome shotgun (WGS) entry which is preliminary data.</text>
</comment>
<dbReference type="Pfam" id="PF07687">
    <property type="entry name" value="M20_dimer"/>
    <property type="match status" value="1"/>
</dbReference>
<accession>A0A6B1DT67</accession>
<dbReference type="Gene3D" id="3.30.70.360">
    <property type="match status" value="1"/>
</dbReference>
<evidence type="ECO:0000256" key="1">
    <source>
        <dbReference type="ARBA" id="ARBA00022723"/>
    </source>
</evidence>
<dbReference type="EMBL" id="VXPY01000062">
    <property type="protein sequence ID" value="MYD90441.1"/>
    <property type="molecule type" value="Genomic_DNA"/>
</dbReference>
<dbReference type="InterPro" id="IPR017150">
    <property type="entry name" value="Pept_M20_glutamate_carboxypep"/>
</dbReference>
<dbReference type="PANTHER" id="PTHR43808">
    <property type="entry name" value="ACETYLORNITHINE DEACETYLASE"/>
    <property type="match status" value="1"/>
</dbReference>
<evidence type="ECO:0000313" key="5">
    <source>
        <dbReference type="EMBL" id="MYD90441.1"/>
    </source>
</evidence>
<proteinExistence type="predicted"/>
<feature type="active site" description="Proton acceptor" evidence="3">
    <location>
        <position position="151"/>
    </location>
</feature>
<evidence type="ECO:0000256" key="3">
    <source>
        <dbReference type="PIRSR" id="PIRSR037238-1"/>
    </source>
</evidence>
<reference evidence="5" key="1">
    <citation type="submission" date="2019-09" db="EMBL/GenBank/DDBJ databases">
        <title>Characterisation of the sponge microbiome using genome-centric metagenomics.</title>
        <authorList>
            <person name="Engelberts J.P."/>
            <person name="Robbins S.J."/>
            <person name="De Goeij J.M."/>
            <person name="Aranda M."/>
            <person name="Bell S.C."/>
            <person name="Webster N.S."/>
        </authorList>
    </citation>
    <scope>NUCLEOTIDE SEQUENCE</scope>
    <source>
        <strain evidence="5">SB0662_bin_9</strain>
    </source>
</reference>